<gene>
    <name evidence="7" type="ORF">TorRG33x02_088320</name>
</gene>
<dbReference type="Gene3D" id="1.10.10.580">
    <property type="entry name" value="Structural maintenance of chromosome 1. Chain E"/>
    <property type="match status" value="1"/>
</dbReference>
<accession>A0A2P5FBZ4</accession>
<dbReference type="Proteomes" id="UP000237000">
    <property type="component" value="Unassembled WGS sequence"/>
</dbReference>
<dbReference type="GO" id="GO:0008278">
    <property type="term" value="C:cohesin complex"/>
    <property type="evidence" value="ECO:0007669"/>
    <property type="project" value="InterPro"/>
</dbReference>
<dbReference type="PANTHER" id="PTHR12585:SF73">
    <property type="entry name" value="SISTER CHROMATID COHESION 1 PROTEIN 2"/>
    <property type="match status" value="1"/>
</dbReference>
<sequence>MLYRESQKSLVSKKGPLGAIRVAAYFFKRLRKPQVQQTDISSSVDKILQDEMQVVTYRVLGYLLLGIVRIYSKKVEYLFDDCQEVLIGINDFMVHAKKDMPADVQRTPCFSITLPESFELDAFNLEILDDATEGNVLPQEKITLKDSASEYAGIRQYDLDMYLSEEIASSYNSCFADYTPVEDILSSFRMDMHLRKSHKIDSFTANMEKLREHRFSQEECMDLEMFYAAEGEPQNPVKPCEEDRREKMKDPKTSSSLDTMHGEASTEKVQQIGENGVNLVTSCGIEGDSGVNIASSSRNAMHGDASTEMLQELGENDVNLVRSCGIEEDHGMDIASSSKDAMEGEANTEKLQDYGENGMNLVKSGGIDGEPGDRVEPHGEDLQINGEQIMVSESDQPESETCQVIRQEHSPGNLQAEMEKLRDSTYSQVEYMDLVISGSEEPQELVETFAEENHDDGEQTLPEMPESIKSQVMGEDNSIATKLVETSKIKVPEASGSAMPQYMLIPTPAVKERARTTRKRKCVIDDMIVLPNAVLKKCINDASDLVSKRRKVVHSASVWKAKASRILHHDFFEPLLPCVSSELRSLFSEKKLKILESANSVEPPKELDISEIPTVGISDSERIGIAPETPVGPPKELDNSEMTTVGISDTKKIGIAPETPVGPPKELNISEIATVGISDLEKIGIAPETPAQRATLTKSLESPRSPGTPNYDRVRREPLTNSFDSPLRPETPNYNREGPELFEGVWKEPSPLGDQELDLNPIDEGLKMACLTVFYPGNPAERGDELAVNLSQVAKGRTKKESARFFYEILVLNTKGYVDVKQDDAYGDILVQKLQTWTKLVELMMVDSN</sequence>
<organism evidence="7 8">
    <name type="scientific">Trema orientale</name>
    <name type="common">Charcoal tree</name>
    <name type="synonym">Celtis orientalis</name>
    <dbReference type="NCBI Taxonomy" id="63057"/>
    <lineage>
        <taxon>Eukaryota</taxon>
        <taxon>Viridiplantae</taxon>
        <taxon>Streptophyta</taxon>
        <taxon>Embryophyta</taxon>
        <taxon>Tracheophyta</taxon>
        <taxon>Spermatophyta</taxon>
        <taxon>Magnoliopsida</taxon>
        <taxon>eudicotyledons</taxon>
        <taxon>Gunneridae</taxon>
        <taxon>Pentapetalae</taxon>
        <taxon>rosids</taxon>
        <taxon>fabids</taxon>
        <taxon>Rosales</taxon>
        <taxon>Cannabaceae</taxon>
        <taxon>Trema</taxon>
    </lineage>
</organism>
<evidence type="ECO:0000313" key="7">
    <source>
        <dbReference type="EMBL" id="PON95310.1"/>
    </source>
</evidence>
<evidence type="ECO:0000259" key="5">
    <source>
        <dbReference type="Pfam" id="PF04824"/>
    </source>
</evidence>
<dbReference type="EMBL" id="JXTC01000045">
    <property type="protein sequence ID" value="PON95310.1"/>
    <property type="molecule type" value="Genomic_DNA"/>
</dbReference>
<name>A0A2P5FBZ4_TREOI</name>
<keyword evidence="8" id="KW-1185">Reference proteome</keyword>
<protein>
    <submittedName>
        <fullName evidence="7">Rad21/Rec8-like protein</fullName>
    </submittedName>
</protein>
<dbReference type="PANTHER" id="PTHR12585">
    <property type="entry name" value="SCC1 / RAD21 FAMILY MEMBER"/>
    <property type="match status" value="1"/>
</dbReference>
<evidence type="ECO:0000256" key="1">
    <source>
        <dbReference type="ARBA" id="ARBA00004123"/>
    </source>
</evidence>
<proteinExistence type="inferred from homology"/>
<evidence type="ECO:0000259" key="6">
    <source>
        <dbReference type="Pfam" id="PF04825"/>
    </source>
</evidence>
<dbReference type="InterPro" id="IPR039781">
    <property type="entry name" value="Rad21/Rec8-like"/>
</dbReference>
<dbReference type="InterPro" id="IPR006909">
    <property type="entry name" value="Rad21/Rec8_C_eu"/>
</dbReference>
<dbReference type="Pfam" id="PF04824">
    <property type="entry name" value="Rad21_Rec8"/>
    <property type="match status" value="1"/>
</dbReference>
<dbReference type="FunCoup" id="A0A2P5FBZ4">
    <property type="interactions" value="1669"/>
</dbReference>
<feature type="region of interest" description="Disordered" evidence="4">
    <location>
        <begin position="233"/>
        <end position="265"/>
    </location>
</feature>
<comment type="similarity">
    <text evidence="2">Belongs to the rad21 family.</text>
</comment>
<dbReference type="STRING" id="63057.A0A2P5FBZ4"/>
<feature type="compositionally biased region" description="Basic and acidic residues" evidence="4">
    <location>
        <begin position="239"/>
        <end position="252"/>
    </location>
</feature>
<comment type="caution">
    <text evidence="7">The sequence shown here is derived from an EMBL/GenBank/DDBJ whole genome shotgun (WGS) entry which is preliminary data.</text>
</comment>
<feature type="compositionally biased region" description="Polar residues" evidence="4">
    <location>
        <begin position="692"/>
        <end position="708"/>
    </location>
</feature>
<dbReference type="InterPro" id="IPR006910">
    <property type="entry name" value="Rad21_Rec8_N"/>
</dbReference>
<feature type="domain" description="Rad21/Rec8-like protein C-terminal eukaryotic" evidence="5">
    <location>
        <begin position="787"/>
        <end position="832"/>
    </location>
</feature>
<dbReference type="InterPro" id="IPR036390">
    <property type="entry name" value="WH_DNA-bd_sf"/>
</dbReference>
<feature type="region of interest" description="Disordered" evidence="4">
    <location>
        <begin position="688"/>
        <end position="739"/>
    </location>
</feature>
<evidence type="ECO:0000256" key="2">
    <source>
        <dbReference type="ARBA" id="ARBA00009870"/>
    </source>
</evidence>
<dbReference type="AlphaFoldDB" id="A0A2P5FBZ4"/>
<dbReference type="GO" id="GO:1990414">
    <property type="term" value="P:replication-born double-strand break repair via sister chromatid exchange"/>
    <property type="evidence" value="ECO:0007669"/>
    <property type="project" value="TreeGrafter"/>
</dbReference>
<dbReference type="InterPro" id="IPR023093">
    <property type="entry name" value="ScpA-like_C"/>
</dbReference>
<dbReference type="Pfam" id="PF04825">
    <property type="entry name" value="Rad21_Rec8_N"/>
    <property type="match status" value="1"/>
</dbReference>
<keyword evidence="3" id="KW-0539">Nucleus</keyword>
<evidence type="ECO:0000313" key="8">
    <source>
        <dbReference type="Proteomes" id="UP000237000"/>
    </source>
</evidence>
<dbReference type="GO" id="GO:0007062">
    <property type="term" value="P:sister chromatid cohesion"/>
    <property type="evidence" value="ECO:0007669"/>
    <property type="project" value="InterPro"/>
</dbReference>
<dbReference type="CDD" id="cd21793">
    <property type="entry name" value="Rad21_Rec8_M_AtSYN1-like"/>
    <property type="match status" value="1"/>
</dbReference>
<dbReference type="GO" id="GO:0003682">
    <property type="term" value="F:chromatin binding"/>
    <property type="evidence" value="ECO:0007669"/>
    <property type="project" value="TreeGrafter"/>
</dbReference>
<comment type="subcellular location">
    <subcellularLocation>
        <location evidence="1">Nucleus</location>
    </subcellularLocation>
</comment>
<dbReference type="GO" id="GO:0005634">
    <property type="term" value="C:nucleus"/>
    <property type="evidence" value="ECO:0007669"/>
    <property type="project" value="UniProtKB-SubCell"/>
</dbReference>
<dbReference type="OrthoDB" id="10071381at2759"/>
<reference evidence="8" key="1">
    <citation type="submission" date="2016-06" db="EMBL/GenBank/DDBJ databases">
        <title>Parallel loss of symbiosis genes in relatives of nitrogen-fixing non-legume Parasponia.</title>
        <authorList>
            <person name="Van Velzen R."/>
            <person name="Holmer R."/>
            <person name="Bu F."/>
            <person name="Rutten L."/>
            <person name="Van Zeijl A."/>
            <person name="Liu W."/>
            <person name="Santuari L."/>
            <person name="Cao Q."/>
            <person name="Sharma T."/>
            <person name="Shen D."/>
            <person name="Roswanjaya Y."/>
            <person name="Wardhani T."/>
            <person name="Kalhor M.S."/>
            <person name="Jansen J."/>
            <person name="Van den Hoogen J."/>
            <person name="Gungor B."/>
            <person name="Hartog M."/>
            <person name="Hontelez J."/>
            <person name="Verver J."/>
            <person name="Yang W.-C."/>
            <person name="Schijlen E."/>
            <person name="Repin R."/>
            <person name="Schilthuizen M."/>
            <person name="Schranz E."/>
            <person name="Heidstra R."/>
            <person name="Miyata K."/>
            <person name="Fedorova E."/>
            <person name="Kohlen W."/>
            <person name="Bisseling T."/>
            <person name="Smit S."/>
            <person name="Geurts R."/>
        </authorList>
    </citation>
    <scope>NUCLEOTIDE SEQUENCE [LARGE SCALE GENOMIC DNA]</scope>
    <source>
        <strain evidence="8">cv. RG33-2</strain>
    </source>
</reference>
<dbReference type="SUPFAM" id="SSF46785">
    <property type="entry name" value="Winged helix' DNA-binding domain"/>
    <property type="match status" value="1"/>
</dbReference>
<feature type="domain" description="Rad21/Rec8-like protein N-terminal" evidence="6">
    <location>
        <begin position="8"/>
        <end position="103"/>
    </location>
</feature>
<dbReference type="InParanoid" id="A0A2P5FBZ4"/>
<evidence type="ECO:0000256" key="3">
    <source>
        <dbReference type="ARBA" id="ARBA00023242"/>
    </source>
</evidence>
<evidence type="ECO:0000256" key="4">
    <source>
        <dbReference type="SAM" id="MobiDB-lite"/>
    </source>
</evidence>